<gene>
    <name evidence="1" type="ORF">LCGC14_0382790</name>
</gene>
<proteinExistence type="predicted"/>
<name>A0A0F9T1W3_9ZZZZ</name>
<accession>A0A0F9T1W3</accession>
<comment type="caution">
    <text evidence="1">The sequence shown here is derived from an EMBL/GenBank/DDBJ whole genome shotgun (WGS) entry which is preliminary data.</text>
</comment>
<sequence>MPKTLRGPEYTAYESVTVSSTSKALTSGTYDLQHHAFITCETATVRFRLDGTAPTSSVGHLLDPGDILKLDSPAQIANVRFIRRDGVDATLRVNYGT</sequence>
<protein>
    <submittedName>
        <fullName evidence="1">Uncharacterized protein</fullName>
    </submittedName>
</protein>
<evidence type="ECO:0000313" key="1">
    <source>
        <dbReference type="EMBL" id="KKN75280.1"/>
    </source>
</evidence>
<organism evidence="1">
    <name type="scientific">marine sediment metagenome</name>
    <dbReference type="NCBI Taxonomy" id="412755"/>
    <lineage>
        <taxon>unclassified sequences</taxon>
        <taxon>metagenomes</taxon>
        <taxon>ecological metagenomes</taxon>
    </lineage>
</organism>
<reference evidence="1" key="1">
    <citation type="journal article" date="2015" name="Nature">
        <title>Complex archaea that bridge the gap between prokaryotes and eukaryotes.</title>
        <authorList>
            <person name="Spang A."/>
            <person name="Saw J.H."/>
            <person name="Jorgensen S.L."/>
            <person name="Zaremba-Niedzwiedzka K."/>
            <person name="Martijn J."/>
            <person name="Lind A.E."/>
            <person name="van Eijk R."/>
            <person name="Schleper C."/>
            <person name="Guy L."/>
            <person name="Ettema T.J."/>
        </authorList>
    </citation>
    <scope>NUCLEOTIDE SEQUENCE</scope>
</reference>
<dbReference type="AlphaFoldDB" id="A0A0F9T1W3"/>
<dbReference type="EMBL" id="LAZR01000313">
    <property type="protein sequence ID" value="KKN75280.1"/>
    <property type="molecule type" value="Genomic_DNA"/>
</dbReference>